<dbReference type="AlphaFoldDB" id="A0A0J1B8Y4"/>
<organism evidence="1 2">
    <name type="scientific">Cutaneotrichosporon oleaginosum</name>
    <dbReference type="NCBI Taxonomy" id="879819"/>
    <lineage>
        <taxon>Eukaryota</taxon>
        <taxon>Fungi</taxon>
        <taxon>Dikarya</taxon>
        <taxon>Basidiomycota</taxon>
        <taxon>Agaricomycotina</taxon>
        <taxon>Tremellomycetes</taxon>
        <taxon>Trichosporonales</taxon>
        <taxon>Trichosporonaceae</taxon>
        <taxon>Cutaneotrichosporon</taxon>
    </lineage>
</organism>
<keyword evidence="1" id="KW-0812">Transmembrane</keyword>
<dbReference type="OrthoDB" id="4379184at2759"/>
<dbReference type="GeneID" id="28981052"/>
<dbReference type="InterPro" id="IPR053717">
    <property type="entry name" value="MerB_lyase_sf"/>
</dbReference>
<dbReference type="Gene3D" id="3.30.450.410">
    <property type="match status" value="1"/>
</dbReference>
<reference evidence="1 2" key="1">
    <citation type="submission" date="2015-03" db="EMBL/GenBank/DDBJ databases">
        <title>Genomics and transcriptomics of the oil-accumulating basidiomycete yeast T. oleaginosus allow insights into substrate utilization and the diverse evolutionary trajectories of mating systems in fungi.</title>
        <authorList>
            <consortium name="DOE Joint Genome Institute"/>
            <person name="Kourist R."/>
            <person name="Kracht O."/>
            <person name="Bracharz F."/>
            <person name="Lipzen A."/>
            <person name="Nolan M."/>
            <person name="Ohm R."/>
            <person name="Grigoriev I."/>
            <person name="Sun S."/>
            <person name="Heitman J."/>
            <person name="Bruck T."/>
            <person name="Nowrousian M."/>
        </authorList>
    </citation>
    <scope>NUCLEOTIDE SEQUENCE [LARGE SCALE GENOMIC DNA]</scope>
    <source>
        <strain evidence="1 2">IBC0246</strain>
    </source>
</reference>
<keyword evidence="2" id="KW-1185">Reference proteome</keyword>
<dbReference type="Pfam" id="PF03243">
    <property type="entry name" value="MerB"/>
    <property type="match status" value="1"/>
</dbReference>
<accession>A0A0J1B8Y4</accession>
<sequence>MPTTDDVETVRVAIYDSFATRGRAPTIPEVASSTRLSASTVRASFAALHASRDIVLSSFALTAYQCGDSVADTEPRAVLMAHPFASVPLGFSVMGGSVLWWGGCCWDAFALPHLLPVQSPVLVATRCPGCDIPIAMNVATDAPPKPTPGNEAIAHFLVPMARAWDDVVHTCAHQNLFCSEACLDRWLELRGYKKGYVMSTDTLWHFAKDWYRGRLERGYKRREPAQAKSYFRSVGLKGSFWGLED</sequence>
<dbReference type="Proteomes" id="UP000053611">
    <property type="component" value="Unassembled WGS sequence"/>
</dbReference>
<proteinExistence type="predicted"/>
<dbReference type="EMBL" id="KQ087188">
    <property type="protein sequence ID" value="KLT44259.1"/>
    <property type="molecule type" value="Genomic_DNA"/>
</dbReference>
<keyword evidence="1" id="KW-0472">Membrane</keyword>
<protein>
    <submittedName>
        <fullName evidence="1">Putative transmembrane protein</fullName>
    </submittedName>
</protein>
<dbReference type="InterPro" id="IPR004927">
    <property type="entry name" value="MerB"/>
</dbReference>
<dbReference type="SUPFAM" id="SSF160387">
    <property type="entry name" value="NosL/MerB-like"/>
    <property type="match status" value="1"/>
</dbReference>
<dbReference type="RefSeq" id="XP_018280750.1">
    <property type="nucleotide sequence ID" value="XM_018420449.1"/>
</dbReference>
<evidence type="ECO:0000313" key="1">
    <source>
        <dbReference type="EMBL" id="KLT44259.1"/>
    </source>
</evidence>
<dbReference type="GO" id="GO:0018836">
    <property type="term" value="F:alkylmercury lyase activity"/>
    <property type="evidence" value="ECO:0007669"/>
    <property type="project" value="InterPro"/>
</dbReference>
<name>A0A0J1B8Y4_9TREE</name>
<gene>
    <name evidence="1" type="ORF">CC85DRAFT_24847</name>
</gene>
<evidence type="ECO:0000313" key="2">
    <source>
        <dbReference type="Proteomes" id="UP000053611"/>
    </source>
</evidence>